<dbReference type="Proteomes" id="UP000199055">
    <property type="component" value="Unassembled WGS sequence"/>
</dbReference>
<protein>
    <recommendedName>
        <fullName evidence="5">PknH-like extracellular domain-containing protein</fullName>
    </recommendedName>
</protein>
<evidence type="ECO:0008006" key="5">
    <source>
        <dbReference type="Google" id="ProtNLM"/>
    </source>
</evidence>
<gene>
    <name evidence="3" type="ORF">SAMN05216481_101425</name>
</gene>
<keyword evidence="4" id="KW-1185">Reference proteome</keyword>
<evidence type="ECO:0000256" key="2">
    <source>
        <dbReference type="SAM" id="SignalP"/>
    </source>
</evidence>
<keyword evidence="2" id="KW-0732">Signal</keyword>
<evidence type="ECO:0000313" key="3">
    <source>
        <dbReference type="EMBL" id="SEP61616.1"/>
    </source>
</evidence>
<feature type="chain" id="PRO_5038509701" description="PknH-like extracellular domain-containing protein" evidence="2">
    <location>
        <begin position="23"/>
        <end position="255"/>
    </location>
</feature>
<dbReference type="PROSITE" id="PS51257">
    <property type="entry name" value="PROKAR_LIPOPROTEIN"/>
    <property type="match status" value="1"/>
</dbReference>
<evidence type="ECO:0000256" key="1">
    <source>
        <dbReference type="SAM" id="MobiDB-lite"/>
    </source>
</evidence>
<dbReference type="EMBL" id="FOET01000001">
    <property type="protein sequence ID" value="SEP61616.1"/>
    <property type="molecule type" value="Genomic_DNA"/>
</dbReference>
<feature type="signal peptide" evidence="2">
    <location>
        <begin position="1"/>
        <end position="22"/>
    </location>
</feature>
<dbReference type="AlphaFoldDB" id="A0A1H8ZB44"/>
<proteinExistence type="predicted"/>
<name>A0A1H8ZB44_9ACTN</name>
<reference evidence="3 4" key="1">
    <citation type="submission" date="2016-10" db="EMBL/GenBank/DDBJ databases">
        <authorList>
            <person name="de Groot N.N."/>
        </authorList>
    </citation>
    <scope>NUCLEOTIDE SEQUENCE [LARGE SCALE GENOMIC DNA]</scope>
    <source>
        <strain evidence="3 4">CGMCC 4.3519</strain>
    </source>
</reference>
<sequence length="255" mass="25454">MGSSVGKSRVLLVAAAVAPLLALTAACGGSDEASGKDAGKRPASSASPEAGEQDGKAAGPVLDEAALKKALLADGEVKGYQVAAADQEPLTPEADRAECRPLADLTAYGTGRTPRARAFASQGFAGSGQETAGRIVSVSLLSYDGDGAARTVEGVRSAIEACGDGFTTSGNNGGETIRYTAVEEIEAPESGDEAVAVKLVGEAEGTEVPMHFAVVRSGASLAQFMSLNIKSPSGASMPRDIVTAQVDKLAGAAAG</sequence>
<feature type="region of interest" description="Disordered" evidence="1">
    <location>
        <begin position="30"/>
        <end position="56"/>
    </location>
</feature>
<accession>A0A1H8ZB44</accession>
<organism evidence="3 4">
    <name type="scientific">Streptomyces radiopugnans</name>
    <dbReference type="NCBI Taxonomy" id="403935"/>
    <lineage>
        <taxon>Bacteria</taxon>
        <taxon>Bacillati</taxon>
        <taxon>Actinomycetota</taxon>
        <taxon>Actinomycetes</taxon>
        <taxon>Kitasatosporales</taxon>
        <taxon>Streptomycetaceae</taxon>
        <taxon>Streptomyces</taxon>
    </lineage>
</organism>
<evidence type="ECO:0000313" key="4">
    <source>
        <dbReference type="Proteomes" id="UP000199055"/>
    </source>
</evidence>